<feature type="region of interest" description="Disordered" evidence="6">
    <location>
        <begin position="279"/>
        <end position="303"/>
    </location>
</feature>
<name>R7QE61_CHOCR</name>
<proteinExistence type="inferred from homology"/>
<dbReference type="KEGG" id="ccp:CHC_T00004183001"/>
<reference evidence="12" key="1">
    <citation type="journal article" date="2013" name="Proc. Natl. Acad. Sci. U.S.A.">
        <title>Genome structure and metabolic features in the red seaweed Chondrus crispus shed light on evolution of the Archaeplastida.</title>
        <authorList>
            <person name="Collen J."/>
            <person name="Porcel B."/>
            <person name="Carre W."/>
            <person name="Ball S.G."/>
            <person name="Chaparro C."/>
            <person name="Tonon T."/>
            <person name="Barbeyron T."/>
            <person name="Michel G."/>
            <person name="Noel B."/>
            <person name="Valentin K."/>
            <person name="Elias M."/>
            <person name="Artiguenave F."/>
            <person name="Arun A."/>
            <person name="Aury J.M."/>
            <person name="Barbosa-Neto J.F."/>
            <person name="Bothwell J.H."/>
            <person name="Bouget F.Y."/>
            <person name="Brillet L."/>
            <person name="Cabello-Hurtado F."/>
            <person name="Capella-Gutierrez S."/>
            <person name="Charrier B."/>
            <person name="Cladiere L."/>
            <person name="Cock J.M."/>
            <person name="Coelho S.M."/>
            <person name="Colleoni C."/>
            <person name="Czjzek M."/>
            <person name="Da Silva C."/>
            <person name="Delage L."/>
            <person name="Denoeud F."/>
            <person name="Deschamps P."/>
            <person name="Dittami S.M."/>
            <person name="Gabaldon T."/>
            <person name="Gachon C.M."/>
            <person name="Groisillier A."/>
            <person name="Herve C."/>
            <person name="Jabbari K."/>
            <person name="Katinka M."/>
            <person name="Kloareg B."/>
            <person name="Kowalczyk N."/>
            <person name="Labadie K."/>
            <person name="Leblanc C."/>
            <person name="Lopez P.J."/>
            <person name="McLachlan D.H."/>
            <person name="Meslet-Cladiere L."/>
            <person name="Moustafa A."/>
            <person name="Nehr Z."/>
            <person name="Nyvall Collen P."/>
            <person name="Panaud O."/>
            <person name="Partensky F."/>
            <person name="Poulain J."/>
            <person name="Rensing S.A."/>
            <person name="Rousvoal S."/>
            <person name="Samson G."/>
            <person name="Symeonidi A."/>
            <person name="Weissenbach J."/>
            <person name="Zambounis A."/>
            <person name="Wincker P."/>
            <person name="Boyen C."/>
        </authorList>
    </citation>
    <scope>NUCLEOTIDE SEQUENCE [LARGE SCALE GENOMIC DNA]</scope>
    <source>
        <strain evidence="12">cv. Stackhouse</strain>
    </source>
</reference>
<dbReference type="EMBL" id="HG001742">
    <property type="protein sequence ID" value="CDF35720.1"/>
    <property type="molecule type" value="Genomic_DNA"/>
</dbReference>
<feature type="transmembrane region" description="Helical" evidence="7">
    <location>
        <begin position="806"/>
        <end position="831"/>
    </location>
</feature>
<evidence type="ECO:0000256" key="1">
    <source>
        <dbReference type="ARBA" id="ARBA00010547"/>
    </source>
</evidence>
<gene>
    <name evidence="11" type="ORF">CHC_T00004183001</name>
</gene>
<dbReference type="Pfam" id="PF21282">
    <property type="entry name" value="APC1_3rd"/>
    <property type="match status" value="1"/>
</dbReference>
<keyword evidence="4" id="KW-0498">Mitosis</keyword>
<dbReference type="PhylomeDB" id="R7QE61"/>
<dbReference type="GO" id="GO:0070979">
    <property type="term" value="P:protein K11-linked ubiquitination"/>
    <property type="evidence" value="ECO:0007669"/>
    <property type="project" value="TreeGrafter"/>
</dbReference>
<keyword evidence="7" id="KW-0812">Transmembrane</keyword>
<accession>R7QE61</accession>
<evidence type="ECO:0000313" key="11">
    <source>
        <dbReference type="EMBL" id="CDF35720.1"/>
    </source>
</evidence>
<evidence type="ECO:0000259" key="10">
    <source>
        <dbReference type="Pfam" id="PF21282"/>
    </source>
</evidence>
<dbReference type="Gene3D" id="1.25.10.10">
    <property type="entry name" value="Leucine-rich Repeat Variant"/>
    <property type="match status" value="2"/>
</dbReference>
<dbReference type="GO" id="GO:0007091">
    <property type="term" value="P:metaphase/anaphase transition of mitotic cell cycle"/>
    <property type="evidence" value="ECO:0007669"/>
    <property type="project" value="TreeGrafter"/>
</dbReference>
<dbReference type="Proteomes" id="UP000012073">
    <property type="component" value="Unassembled WGS sequence"/>
</dbReference>
<keyword evidence="7" id="KW-1133">Transmembrane helix</keyword>
<evidence type="ECO:0000256" key="5">
    <source>
        <dbReference type="ARBA" id="ARBA00023306"/>
    </source>
</evidence>
<dbReference type="PANTHER" id="PTHR12827:SF3">
    <property type="entry name" value="ANAPHASE-PROMOTING COMPLEX SUBUNIT 1"/>
    <property type="match status" value="1"/>
</dbReference>
<dbReference type="GeneID" id="17323254"/>
<feature type="transmembrane region" description="Helical" evidence="7">
    <location>
        <begin position="851"/>
        <end position="869"/>
    </location>
</feature>
<dbReference type="OrthoDB" id="4446at2759"/>
<protein>
    <submittedName>
        <fullName evidence="11">Uncharacterized protein</fullName>
    </submittedName>
</protein>
<dbReference type="InterPro" id="IPR011989">
    <property type="entry name" value="ARM-like"/>
</dbReference>
<dbReference type="InterPro" id="IPR024990">
    <property type="entry name" value="Apc1"/>
</dbReference>
<dbReference type="OMA" id="CEMETHL"/>
<evidence type="ECO:0000259" key="8">
    <source>
        <dbReference type="Pfam" id="PF18122"/>
    </source>
</evidence>
<dbReference type="Pfam" id="PF20518">
    <property type="entry name" value="Apc1_MidN"/>
    <property type="match status" value="2"/>
</dbReference>
<evidence type="ECO:0000256" key="4">
    <source>
        <dbReference type="ARBA" id="ARBA00022776"/>
    </source>
</evidence>
<dbReference type="GO" id="GO:0031145">
    <property type="term" value="P:anaphase-promoting complex-dependent catabolic process"/>
    <property type="evidence" value="ECO:0007669"/>
    <property type="project" value="TreeGrafter"/>
</dbReference>
<evidence type="ECO:0000256" key="3">
    <source>
        <dbReference type="ARBA" id="ARBA00022737"/>
    </source>
</evidence>
<dbReference type="GO" id="GO:0005680">
    <property type="term" value="C:anaphase-promoting complex"/>
    <property type="evidence" value="ECO:0007669"/>
    <property type="project" value="InterPro"/>
</dbReference>
<dbReference type="GO" id="GO:0060090">
    <property type="term" value="F:molecular adaptor activity"/>
    <property type="evidence" value="ECO:0007669"/>
    <property type="project" value="TreeGrafter"/>
</dbReference>
<keyword evidence="7" id="KW-0472">Membrane</keyword>
<evidence type="ECO:0000256" key="6">
    <source>
        <dbReference type="SAM" id="MobiDB-lite"/>
    </source>
</evidence>
<dbReference type="Gramene" id="CDF35720">
    <property type="protein sequence ID" value="CDF35720"/>
    <property type="gene ID" value="CHC_T00004183001"/>
</dbReference>
<feature type="domain" description="Anaphase-promoting complex subunit 1 middle" evidence="9">
    <location>
        <begin position="207"/>
        <end position="268"/>
    </location>
</feature>
<dbReference type="STRING" id="2769.R7QE61"/>
<evidence type="ECO:0000256" key="7">
    <source>
        <dbReference type="SAM" id="Phobius"/>
    </source>
</evidence>
<dbReference type="Pfam" id="PF18122">
    <property type="entry name" value="APC1_C"/>
    <property type="match status" value="1"/>
</dbReference>
<keyword evidence="5" id="KW-0131">Cell cycle</keyword>
<dbReference type="InterPro" id="IPR041221">
    <property type="entry name" value="APC1_C"/>
</dbReference>
<feature type="domain" description="Anaphase-promoting complex subunit 1 middle" evidence="9">
    <location>
        <begin position="14"/>
        <end position="121"/>
    </location>
</feature>
<evidence type="ECO:0000256" key="2">
    <source>
        <dbReference type="ARBA" id="ARBA00022618"/>
    </source>
</evidence>
<organism evidence="11 12">
    <name type="scientific">Chondrus crispus</name>
    <name type="common">Carrageen Irish moss</name>
    <name type="synonym">Polymorpha crispa</name>
    <dbReference type="NCBI Taxonomy" id="2769"/>
    <lineage>
        <taxon>Eukaryota</taxon>
        <taxon>Rhodophyta</taxon>
        <taxon>Florideophyceae</taxon>
        <taxon>Rhodymeniophycidae</taxon>
        <taxon>Gigartinales</taxon>
        <taxon>Gigartinaceae</taxon>
        <taxon>Chondrus</taxon>
    </lineage>
</organism>
<dbReference type="RefSeq" id="XP_005715539.1">
    <property type="nucleotide sequence ID" value="XM_005715482.1"/>
</dbReference>
<dbReference type="InterPro" id="IPR046794">
    <property type="entry name" value="Apc1_MidN"/>
</dbReference>
<evidence type="ECO:0000259" key="9">
    <source>
        <dbReference type="Pfam" id="PF20518"/>
    </source>
</evidence>
<dbReference type="PANTHER" id="PTHR12827">
    <property type="entry name" value="MEIOTIC CHECKPOINT REGULATOR TSG24 FAMILY MEMBER"/>
    <property type="match status" value="1"/>
</dbReference>
<comment type="similarity">
    <text evidence="1">Belongs to the APC1 family.</text>
</comment>
<feature type="domain" description="Anaphase-promoting complex subunit 1 C-terminal" evidence="8">
    <location>
        <begin position="1038"/>
        <end position="1202"/>
    </location>
</feature>
<sequence length="1318" mass="146386">MDLSSEDLNGTDTSEGTDDDWIYLLNSDFHSIRSRSRCLGPWPHCPFKSSGVKATDVDIMTSDQETHRLVLHALHLVYEEQKLRPLARDSVIRLARLNVRLAIAIGASDFIDHYRRDHSAVEHFQKRQPPLSPPQDALVPCIMTNLRDLIRGECEAHTAFLPTLSNTYESQCQQLMASWQSQSPASTCVQLVRYFIRLYGKAERGKSFEEKAESLLLAMVEDNFCKTDLEGLPVGVALPLQDALFICRRKPKATWPYQAFALIGREDLFNFSRFDSERVTRPGQDSDGILTSEKERLSQGSADEDGCEMETHLFRLRFSEDRRGEEVRRMLRSTDPVTMTPPANPYPDSIMEFDIASEQRRKLARLVRKRYAAPVGRGAYTLRTYLPSDPTKPLVIPKICVSGVLFSQKGSVVTLNEAEASEGQWGEFHNGVAAGLRIVAARTDDDSDNGRILTRAWIVNHRPTASSGSSSHAGMLLALGLGGYLPALRTTDYYEYLIPRHDLTSIGLMLGLAAGNLGSRHDKITKMLCVHIKYFNGPGFAVPDFQVSMNVQTAAILGLGMLHQGAGEHLIVEGLFSELGRRPKPGDNVDDRESLALAAGISIGLLHLGSGSSAFDAADERLIDRLVLYANGGPGASRVKESNFVNTDVVSPGALLALALVYLKTNERRLADRIVLPDSLYNLDRARPDHVFLRVLAKSLIMWDDISATQEWILRIIPELIRPVSNGDSIDLLGEIAIGSTYTEVDIDVPGIIDARAFATAGACAAIALKYAGTNHPLAINLLYDMCETFERALLQQETQHEPVTWVFMTCLFSMALSLAVIVSGSGNLRVLRLFRRLRKRQGRPAGSSRYGYHLAIHMAIGFLFMGGGCQTFGTSNIAIAGLLCAIYPRFPEDVKDNQFHLQAFRHLYVLAVEPRCIETRDVDTGKPCCVDVEIELKEGHKLKTKAPCIVPEAGTVKQVSVVSERYWPTTTQVIPPIPGYGWFSNTQSQVLFVKRRTGHLPYISDPKGSKGIAARSLSRSWSGKSDSNSHFDQVDHLVQAFSADAELQAFVTHFCSPLKNSEQYYTAEKLEEDRARRHVEWMFECLSNDKADAVRLYMNAERASTAVLEGHANPSHVGSLMLLKSYIYSSQLPSTPLLQPAYLAKLIHAIHATLNTTTMQERILKYIWSKGRMWPGAEERNGNLRRLDLDFGIALRMEEVPCPKGLPPLSAALQLATSDRATAGDHWLCFADEHRSTASITAIECIVAALDGRGLDDHQLNCIIYEVKPSKYLFLTALDHTIGLCCTLSWYSSRAQAARYIESSHFRNVAATLVSFN</sequence>
<feature type="domain" description="Anaphase-promoting complex subunit 1 beta-sandwich" evidence="10">
    <location>
        <begin position="916"/>
        <end position="974"/>
    </location>
</feature>
<keyword evidence="3" id="KW-0677">Repeat</keyword>
<evidence type="ECO:0000313" key="12">
    <source>
        <dbReference type="Proteomes" id="UP000012073"/>
    </source>
</evidence>
<keyword evidence="12" id="KW-1185">Reference proteome</keyword>
<dbReference type="GO" id="GO:0051301">
    <property type="term" value="P:cell division"/>
    <property type="evidence" value="ECO:0007669"/>
    <property type="project" value="UniProtKB-KW"/>
</dbReference>
<dbReference type="InterPro" id="IPR048971">
    <property type="entry name" value="Apc1_3rd"/>
</dbReference>
<keyword evidence="2" id="KW-0132">Cell division</keyword>